<feature type="region of interest" description="Disordered" evidence="1">
    <location>
        <begin position="188"/>
        <end position="227"/>
    </location>
</feature>
<organism evidence="2 3">
    <name type="scientific">Calycina marina</name>
    <dbReference type="NCBI Taxonomy" id="1763456"/>
    <lineage>
        <taxon>Eukaryota</taxon>
        <taxon>Fungi</taxon>
        <taxon>Dikarya</taxon>
        <taxon>Ascomycota</taxon>
        <taxon>Pezizomycotina</taxon>
        <taxon>Leotiomycetes</taxon>
        <taxon>Helotiales</taxon>
        <taxon>Pezizellaceae</taxon>
        <taxon>Calycina</taxon>
    </lineage>
</organism>
<gene>
    <name evidence="2" type="ORF">BJ878DRAFT_540913</name>
</gene>
<proteinExistence type="predicted"/>
<feature type="compositionally biased region" description="Basic residues" evidence="1">
    <location>
        <begin position="1"/>
        <end position="14"/>
    </location>
</feature>
<evidence type="ECO:0000313" key="3">
    <source>
        <dbReference type="Proteomes" id="UP000887226"/>
    </source>
</evidence>
<protein>
    <submittedName>
        <fullName evidence="2">Uncharacterized protein</fullName>
    </submittedName>
</protein>
<dbReference type="AlphaFoldDB" id="A0A9P7Z5S4"/>
<feature type="compositionally biased region" description="Polar residues" evidence="1">
    <location>
        <begin position="26"/>
        <end position="40"/>
    </location>
</feature>
<feature type="compositionally biased region" description="Basic residues" evidence="1">
    <location>
        <begin position="257"/>
        <end position="267"/>
    </location>
</feature>
<dbReference type="Proteomes" id="UP000887226">
    <property type="component" value="Unassembled WGS sequence"/>
</dbReference>
<name>A0A9P7Z5S4_9HELO</name>
<feature type="region of interest" description="Disordered" evidence="1">
    <location>
        <begin position="252"/>
        <end position="283"/>
    </location>
</feature>
<accession>A0A9P7Z5S4</accession>
<reference evidence="2" key="1">
    <citation type="journal article" date="2021" name="IMA Fungus">
        <title>Genomic characterization of three marine fungi, including Emericellopsis atlantica sp. nov. with signatures of a generalist lifestyle and marine biomass degradation.</title>
        <authorList>
            <person name="Hagestad O.C."/>
            <person name="Hou L."/>
            <person name="Andersen J.H."/>
            <person name="Hansen E.H."/>
            <person name="Altermark B."/>
            <person name="Li C."/>
            <person name="Kuhnert E."/>
            <person name="Cox R.J."/>
            <person name="Crous P.W."/>
            <person name="Spatafora J.W."/>
            <person name="Lail K."/>
            <person name="Amirebrahimi M."/>
            <person name="Lipzen A."/>
            <person name="Pangilinan J."/>
            <person name="Andreopoulos W."/>
            <person name="Hayes R.D."/>
            <person name="Ng V."/>
            <person name="Grigoriev I.V."/>
            <person name="Jackson S.A."/>
            <person name="Sutton T.D.S."/>
            <person name="Dobson A.D.W."/>
            <person name="Rama T."/>
        </authorList>
    </citation>
    <scope>NUCLEOTIDE SEQUENCE</scope>
    <source>
        <strain evidence="2">TRa3180A</strain>
    </source>
</reference>
<dbReference type="EMBL" id="MU253830">
    <property type="protein sequence ID" value="KAG9245801.1"/>
    <property type="molecule type" value="Genomic_DNA"/>
</dbReference>
<evidence type="ECO:0000313" key="2">
    <source>
        <dbReference type="EMBL" id="KAG9245801.1"/>
    </source>
</evidence>
<feature type="compositionally biased region" description="Polar residues" evidence="1">
    <location>
        <begin position="208"/>
        <end position="220"/>
    </location>
</feature>
<evidence type="ECO:0000256" key="1">
    <source>
        <dbReference type="SAM" id="MobiDB-lite"/>
    </source>
</evidence>
<dbReference type="OrthoDB" id="3550781at2759"/>
<feature type="region of interest" description="Disordered" evidence="1">
    <location>
        <begin position="1"/>
        <end position="81"/>
    </location>
</feature>
<comment type="caution">
    <text evidence="2">The sequence shown here is derived from an EMBL/GenBank/DDBJ whole genome shotgun (WGS) entry which is preliminary data.</text>
</comment>
<feature type="compositionally biased region" description="Acidic residues" evidence="1">
    <location>
        <begin position="191"/>
        <end position="202"/>
    </location>
</feature>
<sequence length="576" mass="63210">MARTTLLKRKRGTKRKLENVEGSGNGDSTQADFFTSTNTGPEHAPVVEPFTPVLDSRPHRSTTHNNATTKAPGSRPPAKRRRIEPAPCIHEQPANIQELLMGPLVSPMVVERPAESAPWPSANPVVTLTRQLTGPFFGRASTLYGILREGIRGSAETLIDYWKGDSNATYNTPAISEGLQAEPAAFQGDSSFEDESNNDSSDENSSSTPLDYNSTGSTRKMVSKADSLADSRKSLSSIYDTYTISSHDNASKLQHATTHHNASRTRSKQNTPPPPPRTGYPRANDMKYREAYVRPDNAILRDDSAFVWKNNNERDTSRIIWDTGSRPNFISRRKALALGFQPCPLLPEDIISCGTIAGQVMAEEYIWVQFAGTGLDLKKKFISLLVVDSDDFDIIIGRSYILGKRILQKVVANGSNTVSNARPAFAIFSKKATPEQIQAIRLQREKLAPEALSAEASIISDRKRRSRQQSSMHKAPVEFPRSLKEFMSPQSVQTIVDINSSMASSMNRTPCDLAPTHSESFVSIDSSLADVPSLGKSLESAILEDGDFCMTPATTFGTHSFTGSSSHHGMYTKDLP</sequence>
<keyword evidence="3" id="KW-1185">Reference proteome</keyword>